<protein>
    <submittedName>
        <fullName evidence="2">DUF899 domain-containing protein</fullName>
    </submittedName>
</protein>
<dbReference type="RefSeq" id="WP_131308585.1">
    <property type="nucleotide sequence ID" value="NZ_SJJR01000027.1"/>
</dbReference>
<feature type="region of interest" description="Disordered" evidence="1">
    <location>
        <begin position="222"/>
        <end position="241"/>
    </location>
</feature>
<accession>A0A4R0G2H0</accession>
<dbReference type="Proteomes" id="UP000292274">
    <property type="component" value="Unassembled WGS sequence"/>
</dbReference>
<comment type="caution">
    <text evidence="2">The sequence shown here is derived from an EMBL/GenBank/DDBJ whole genome shotgun (WGS) entry which is preliminary data.</text>
</comment>
<keyword evidence="3" id="KW-1185">Reference proteome</keyword>
<dbReference type="OrthoDB" id="4721017at2"/>
<reference evidence="2 3" key="1">
    <citation type="submission" date="2019-02" db="EMBL/GenBank/DDBJ databases">
        <title>Jishengella sp. nov., isolated from a root of Zingiber montanum.</title>
        <authorList>
            <person name="Kuncharoen N."/>
            <person name="Kudo T."/>
            <person name="Masahiro Y."/>
            <person name="Ohkuma M."/>
            <person name="Tanasupawat S."/>
        </authorList>
    </citation>
    <scope>NUCLEOTIDE SEQUENCE [LARGE SCALE GENOMIC DNA]</scope>
    <source>
        <strain evidence="2 3">PLAI 1-1</strain>
    </source>
</reference>
<dbReference type="AlphaFoldDB" id="A0A4R0G2H0"/>
<sequence>MESIDSSPVPPIVDRETWLRERDALLPREKAHTREGDAIAAARRRLPMTEIKPVKLAGERGLTSLLDIFEGRDQLVVYKHMWHLGKPYEEQCEGCTISIWNFHNAVYLEERGITFAVFCEGPFEEIAPYREFMGYTHPWYSTYGVDEPAFADSGAIACYLRQGDRVFLTYETTGRGVEAIMGSLKLLDMTAYGRQEVWEDSPEGWPQDATYSFWRRDGRPTAQWTRPQATPVQDAQASHCH</sequence>
<dbReference type="Pfam" id="PF05988">
    <property type="entry name" value="DUF899"/>
    <property type="match status" value="1"/>
</dbReference>
<dbReference type="EMBL" id="SJJR01000027">
    <property type="protein sequence ID" value="TCB90764.1"/>
    <property type="molecule type" value="Genomic_DNA"/>
</dbReference>
<evidence type="ECO:0000313" key="2">
    <source>
        <dbReference type="EMBL" id="TCB90764.1"/>
    </source>
</evidence>
<organism evidence="2 3">
    <name type="scientific">Micromonospora zingiberis</name>
    <dbReference type="NCBI Taxonomy" id="2053011"/>
    <lineage>
        <taxon>Bacteria</taxon>
        <taxon>Bacillati</taxon>
        <taxon>Actinomycetota</taxon>
        <taxon>Actinomycetes</taxon>
        <taxon>Micromonosporales</taxon>
        <taxon>Micromonosporaceae</taxon>
        <taxon>Micromonospora</taxon>
    </lineage>
</organism>
<proteinExistence type="predicted"/>
<evidence type="ECO:0000313" key="3">
    <source>
        <dbReference type="Proteomes" id="UP000292274"/>
    </source>
</evidence>
<dbReference type="InterPro" id="IPR010296">
    <property type="entry name" value="DUF899_thioredox"/>
</dbReference>
<name>A0A4R0G2H0_9ACTN</name>
<evidence type="ECO:0000256" key="1">
    <source>
        <dbReference type="SAM" id="MobiDB-lite"/>
    </source>
</evidence>
<gene>
    <name evidence="2" type="ORF">E0H26_26610</name>
</gene>